<protein>
    <submittedName>
        <fullName evidence="2">YdiK family protein</fullName>
    </submittedName>
</protein>
<sequence length="67" mass="7728">MNLKNIVLQIVMKFAFAGLFIYFAVDSINVSGWGFLTWISIFFATNNIVTAIQMLVMYFKIKDKVNK</sequence>
<evidence type="ECO:0000313" key="3">
    <source>
        <dbReference type="Proteomes" id="UP000501830"/>
    </source>
</evidence>
<feature type="transmembrane region" description="Helical" evidence="1">
    <location>
        <begin position="37"/>
        <end position="59"/>
    </location>
</feature>
<evidence type="ECO:0000256" key="1">
    <source>
        <dbReference type="SAM" id="Phobius"/>
    </source>
</evidence>
<name>A0A6G7WGV1_9LACT</name>
<keyword evidence="1" id="KW-0472">Membrane</keyword>
<accession>A0A6G7WGV1</accession>
<evidence type="ECO:0000313" key="2">
    <source>
        <dbReference type="EMBL" id="QIK51470.1"/>
    </source>
</evidence>
<proteinExistence type="predicted"/>
<gene>
    <name evidence="2" type="ORF">G7058_05000</name>
</gene>
<dbReference type="GeneID" id="94552627"/>
<reference evidence="2 3" key="1">
    <citation type="journal article" date="2017" name="Int. J. Syst. Evol. Microbiol.">
        <title>Jeotgalibaca porci sp. nov. and Jeotgalibaca arthritidis sp. nov., isolated from pigs, and emended description of the genus Jeotgalibaca.</title>
        <authorList>
            <person name="Zamora L."/>
            <person name="Perez-Sancho M."/>
            <person name="Dominguez L."/>
            <person name="Fernandez-Garayzabal J.F."/>
            <person name="Vela A.I."/>
        </authorList>
    </citation>
    <scope>NUCLEOTIDE SEQUENCE [LARGE SCALE GENOMIC DNA]</scope>
    <source>
        <strain evidence="2 3">CCUG 69148</strain>
    </source>
</reference>
<dbReference type="EMBL" id="CP049889">
    <property type="protein sequence ID" value="QIK51470.1"/>
    <property type="molecule type" value="Genomic_DNA"/>
</dbReference>
<feature type="transmembrane region" description="Helical" evidence="1">
    <location>
        <begin position="7"/>
        <end position="25"/>
    </location>
</feature>
<organism evidence="2 3">
    <name type="scientific">Jeotgalibaca porci</name>
    <dbReference type="NCBI Taxonomy" id="1868793"/>
    <lineage>
        <taxon>Bacteria</taxon>
        <taxon>Bacillati</taxon>
        <taxon>Bacillota</taxon>
        <taxon>Bacilli</taxon>
        <taxon>Lactobacillales</taxon>
        <taxon>Carnobacteriaceae</taxon>
        <taxon>Jeotgalibaca</taxon>
    </lineage>
</organism>
<dbReference type="Proteomes" id="UP000501830">
    <property type="component" value="Chromosome"/>
</dbReference>
<dbReference type="InterPro" id="IPR025426">
    <property type="entry name" value="DUF4305"/>
</dbReference>
<dbReference type="RefSeq" id="WP_166062526.1">
    <property type="nucleotide sequence ID" value="NZ_CP049889.1"/>
</dbReference>
<dbReference type="AlphaFoldDB" id="A0A6G7WGV1"/>
<dbReference type="KEGG" id="jpo:G7058_05000"/>
<dbReference type="Pfam" id="PF14146">
    <property type="entry name" value="DUF4305"/>
    <property type="match status" value="1"/>
</dbReference>
<keyword evidence="1" id="KW-0812">Transmembrane</keyword>
<keyword evidence="1" id="KW-1133">Transmembrane helix</keyword>
<keyword evidence="3" id="KW-1185">Reference proteome</keyword>